<reference evidence="4 6" key="2">
    <citation type="submission" date="2018-08" db="EMBL/GenBank/DDBJ databases">
        <title>Recombination of ecologically and evolutionarily significant loci maintains genetic cohesion in the Pseudomonas syringae species complex.</title>
        <authorList>
            <person name="Dillon M."/>
            <person name="Thakur S."/>
            <person name="Almeida R.N.D."/>
            <person name="Weir B.S."/>
            <person name="Guttman D.S."/>
        </authorList>
    </citation>
    <scope>NUCLEOTIDE SEQUENCE [LARGE SCALE GENOMIC DNA]</scope>
    <source>
        <strain evidence="4 6">ICMP 2821</strain>
    </source>
</reference>
<dbReference type="PRINTS" id="PR00469">
    <property type="entry name" value="PNDRDTASEII"/>
</dbReference>
<dbReference type="PATRIC" id="fig|86840.3.peg.2986"/>
<dbReference type="SUPFAM" id="SSF51905">
    <property type="entry name" value="FAD/NAD(P)-binding domain"/>
    <property type="match status" value="1"/>
</dbReference>
<evidence type="ECO:0000313" key="5">
    <source>
        <dbReference type="Proteomes" id="UP000050564"/>
    </source>
</evidence>
<dbReference type="AlphaFoldDB" id="A0A0P9LXG2"/>
<dbReference type="Proteomes" id="UP000281372">
    <property type="component" value="Unassembled WGS sequence"/>
</dbReference>
<evidence type="ECO:0000259" key="2">
    <source>
        <dbReference type="Pfam" id="PF07992"/>
    </source>
</evidence>
<evidence type="ECO:0000313" key="3">
    <source>
        <dbReference type="EMBL" id="KPW75208.1"/>
    </source>
</evidence>
<dbReference type="PRINTS" id="PR00368">
    <property type="entry name" value="FADPNR"/>
</dbReference>
<dbReference type="PANTHER" id="PTHR42949:SF3">
    <property type="entry name" value="ANAEROBIC GLYCEROL-3-PHOSPHATE DEHYDROGENASE SUBUNIT B"/>
    <property type="match status" value="1"/>
</dbReference>
<feature type="domain" description="FAD/NAD(P)-binding" evidence="2">
    <location>
        <begin position="5"/>
        <end position="127"/>
    </location>
</feature>
<dbReference type="EMBL" id="RBOW01000712">
    <property type="protein sequence ID" value="RMN24460.1"/>
    <property type="molecule type" value="Genomic_DNA"/>
</dbReference>
<dbReference type="GO" id="GO:0016491">
    <property type="term" value="F:oxidoreductase activity"/>
    <property type="evidence" value="ECO:0007669"/>
    <property type="project" value="UniProtKB-KW"/>
</dbReference>
<comment type="caution">
    <text evidence="3">The sequence shown here is derived from an EMBL/GenBank/DDBJ whole genome shotgun (WGS) entry which is preliminary data.</text>
</comment>
<dbReference type="InterPro" id="IPR051691">
    <property type="entry name" value="Metab_Enz_Cyan_OpOx_G3PDH"/>
</dbReference>
<sequence>MNERNVVVIGAGPAGIRAAQTLLAHGIKAYLIDEGLRGGGQVYRRQPENFQRSAKSLYGFESGKAVALHQTLDTLTHQIDYRPQTLVWNAENGQLDTLQNGKTATVDYAQLIVATGATDRILPVPGWTLPGVYSLGAAQIALKYQGCAIVEQWSLPAAGRCCT</sequence>
<dbReference type="Proteomes" id="UP000050564">
    <property type="component" value="Unassembled WGS sequence"/>
</dbReference>
<dbReference type="Pfam" id="PF07992">
    <property type="entry name" value="Pyr_redox_2"/>
    <property type="match status" value="1"/>
</dbReference>
<gene>
    <name evidence="3" type="ORF">ALO81_02128</name>
    <name evidence="4" type="ORF">ALQ64_04189</name>
</gene>
<dbReference type="InterPro" id="IPR023753">
    <property type="entry name" value="FAD/NAD-binding_dom"/>
</dbReference>
<keyword evidence="1" id="KW-0560">Oxidoreductase</keyword>
<dbReference type="PANTHER" id="PTHR42949">
    <property type="entry name" value="ANAEROBIC GLYCEROL-3-PHOSPHATE DEHYDROGENASE SUBUNIT B"/>
    <property type="match status" value="1"/>
</dbReference>
<dbReference type="InterPro" id="IPR036188">
    <property type="entry name" value="FAD/NAD-bd_sf"/>
</dbReference>
<dbReference type="Gene3D" id="3.50.50.60">
    <property type="entry name" value="FAD/NAD(P)-binding domain"/>
    <property type="match status" value="1"/>
</dbReference>
<name>A0A0P9LXG2_PSECA</name>
<dbReference type="EMBL" id="LJPX01000260">
    <property type="protein sequence ID" value="KPW75208.1"/>
    <property type="molecule type" value="Genomic_DNA"/>
</dbReference>
<accession>A0A0P9LXG2</accession>
<evidence type="ECO:0000313" key="6">
    <source>
        <dbReference type="Proteomes" id="UP000281372"/>
    </source>
</evidence>
<organism evidence="3 5">
    <name type="scientific">Pseudomonas cannabina</name>
    <dbReference type="NCBI Taxonomy" id="86840"/>
    <lineage>
        <taxon>Bacteria</taxon>
        <taxon>Pseudomonadati</taxon>
        <taxon>Pseudomonadota</taxon>
        <taxon>Gammaproteobacteria</taxon>
        <taxon>Pseudomonadales</taxon>
        <taxon>Pseudomonadaceae</taxon>
        <taxon>Pseudomonas</taxon>
    </lineage>
</organism>
<reference evidence="3 5" key="1">
    <citation type="submission" date="2015-09" db="EMBL/GenBank/DDBJ databases">
        <title>Genome announcement of multiple Pseudomonas syringae strains.</title>
        <authorList>
            <person name="Thakur S."/>
            <person name="Wang P.W."/>
            <person name="Gong Y."/>
            <person name="Weir B.S."/>
            <person name="Guttman D.S."/>
        </authorList>
    </citation>
    <scope>NUCLEOTIDE SEQUENCE [LARGE SCALE GENOMIC DNA]</scope>
    <source>
        <strain evidence="3 5">ICMP2823</strain>
    </source>
</reference>
<proteinExistence type="predicted"/>
<evidence type="ECO:0000313" key="4">
    <source>
        <dbReference type="EMBL" id="RMN24460.1"/>
    </source>
</evidence>
<evidence type="ECO:0000256" key="1">
    <source>
        <dbReference type="ARBA" id="ARBA00023002"/>
    </source>
</evidence>
<protein>
    <submittedName>
        <fullName evidence="3">Pyridine nucleotide-disulfide oxidoreductase family protein</fullName>
    </submittedName>
    <submittedName>
        <fullName evidence="4">Pyridine nucleotide-disulfide oxidoreductase protein</fullName>
    </submittedName>
</protein>